<evidence type="ECO:0000259" key="2">
    <source>
        <dbReference type="Pfam" id="PF00561"/>
    </source>
</evidence>
<gene>
    <name evidence="3" type="ORF">GS634_11035</name>
</gene>
<dbReference type="GO" id="GO:0016787">
    <property type="term" value="F:hydrolase activity"/>
    <property type="evidence" value="ECO:0007669"/>
    <property type="project" value="UniProtKB-KW"/>
</dbReference>
<evidence type="ECO:0000256" key="1">
    <source>
        <dbReference type="ARBA" id="ARBA00022801"/>
    </source>
</evidence>
<dbReference type="InterPro" id="IPR029058">
    <property type="entry name" value="AB_hydrolase_fold"/>
</dbReference>
<comment type="caution">
    <text evidence="3">The sequence shown here is derived from an EMBL/GenBank/DDBJ whole genome shotgun (WGS) entry which is preliminary data.</text>
</comment>
<dbReference type="RefSeq" id="WP_171330044.1">
    <property type="nucleotide sequence ID" value="NZ_WVRA01000003.1"/>
</dbReference>
<dbReference type="EMBL" id="WVRA01000003">
    <property type="protein sequence ID" value="NOE18651.1"/>
    <property type="molecule type" value="Genomic_DNA"/>
</dbReference>
<accession>A0AA90Z0T4</accession>
<sequence length="276" mass="30334">MSEFMTTDGRRIYFEEAGTGTPLLCLAGLTRNSRDFSFFAPHASGLRMIAMDYRGRGRSEYDSDFMNYNIFRESHDAIELLDHLGIAKAVILGTSRGGLIAMALAASHPERLAAVILNDVGPVIEPSGIAKIMAYVGAQPTAKTYDEAAAALKHVMKPQFPGVPLETWRKQAEFQYEMRKGGLKLRYDPALRKALLEQAASGAAPDLWVFFEALRDIPTGVIRGANSDVLDVATLAEMRHRHPGLISVEVPDRGHVPFLNEPQSLDLIQKVLKNAA</sequence>
<protein>
    <submittedName>
        <fullName evidence="3">Alpha/beta fold hydrolase</fullName>
    </submittedName>
</protein>
<dbReference type="InterPro" id="IPR050266">
    <property type="entry name" value="AB_hydrolase_sf"/>
</dbReference>
<dbReference type="Pfam" id="PF00561">
    <property type="entry name" value="Abhydrolase_1"/>
    <property type="match status" value="1"/>
</dbReference>
<dbReference type="InterPro" id="IPR000073">
    <property type="entry name" value="AB_hydrolase_1"/>
</dbReference>
<evidence type="ECO:0000313" key="4">
    <source>
        <dbReference type="Proteomes" id="UP000597886"/>
    </source>
</evidence>
<reference evidence="3" key="1">
    <citation type="submission" date="2019-12" db="EMBL/GenBank/DDBJ databases">
        <title>Ruegeria JWLKs population differentiation of coral mucus and skeleton niches.</title>
        <authorList>
            <person name="Luo D."/>
        </authorList>
    </citation>
    <scope>NUCLEOTIDE SEQUENCE</scope>
    <source>
        <strain evidence="3">HKCCD6181</strain>
    </source>
</reference>
<dbReference type="PANTHER" id="PTHR43798">
    <property type="entry name" value="MONOACYLGLYCEROL LIPASE"/>
    <property type="match status" value="1"/>
</dbReference>
<dbReference type="PANTHER" id="PTHR43798:SF31">
    <property type="entry name" value="AB HYDROLASE SUPERFAMILY PROTEIN YCLE"/>
    <property type="match status" value="1"/>
</dbReference>
<dbReference type="AlphaFoldDB" id="A0AA90Z0T4"/>
<keyword evidence="1 3" id="KW-0378">Hydrolase</keyword>
<dbReference type="SUPFAM" id="SSF53474">
    <property type="entry name" value="alpha/beta-Hydrolases"/>
    <property type="match status" value="1"/>
</dbReference>
<name>A0AA90Z0T4_9RHOB</name>
<proteinExistence type="predicted"/>
<dbReference type="GO" id="GO:0016020">
    <property type="term" value="C:membrane"/>
    <property type="evidence" value="ECO:0007669"/>
    <property type="project" value="TreeGrafter"/>
</dbReference>
<dbReference type="Gene3D" id="3.40.50.1820">
    <property type="entry name" value="alpha/beta hydrolase"/>
    <property type="match status" value="1"/>
</dbReference>
<dbReference type="Proteomes" id="UP000597886">
    <property type="component" value="Unassembled WGS sequence"/>
</dbReference>
<dbReference type="PRINTS" id="PR00111">
    <property type="entry name" value="ABHYDROLASE"/>
</dbReference>
<organism evidence="3 4">
    <name type="scientific">Ruegeria atlantica</name>
    <dbReference type="NCBI Taxonomy" id="81569"/>
    <lineage>
        <taxon>Bacteria</taxon>
        <taxon>Pseudomonadati</taxon>
        <taxon>Pseudomonadota</taxon>
        <taxon>Alphaproteobacteria</taxon>
        <taxon>Rhodobacterales</taxon>
        <taxon>Roseobacteraceae</taxon>
        <taxon>Ruegeria</taxon>
    </lineage>
</organism>
<feature type="domain" description="AB hydrolase-1" evidence="2">
    <location>
        <begin position="22"/>
        <end position="262"/>
    </location>
</feature>
<evidence type="ECO:0000313" key="3">
    <source>
        <dbReference type="EMBL" id="NOE18651.1"/>
    </source>
</evidence>